<feature type="signal peptide" evidence="1">
    <location>
        <begin position="1"/>
        <end position="23"/>
    </location>
</feature>
<evidence type="ECO:0000313" key="3">
    <source>
        <dbReference type="Proteomes" id="UP000762676"/>
    </source>
</evidence>
<feature type="chain" id="PRO_5043349126" description="SMB domain-containing protein" evidence="1">
    <location>
        <begin position="24"/>
        <end position="373"/>
    </location>
</feature>
<gene>
    <name evidence="2" type="ORF">ElyMa_000006200</name>
</gene>
<reference evidence="2 3" key="1">
    <citation type="journal article" date="2021" name="Elife">
        <title>Chloroplast acquisition without the gene transfer in kleptoplastic sea slugs, Plakobranchus ocellatus.</title>
        <authorList>
            <person name="Maeda T."/>
            <person name="Takahashi S."/>
            <person name="Yoshida T."/>
            <person name="Shimamura S."/>
            <person name="Takaki Y."/>
            <person name="Nagai Y."/>
            <person name="Toyoda A."/>
            <person name="Suzuki Y."/>
            <person name="Arimoto A."/>
            <person name="Ishii H."/>
            <person name="Satoh N."/>
            <person name="Nishiyama T."/>
            <person name="Hasebe M."/>
            <person name="Maruyama T."/>
            <person name="Minagawa J."/>
            <person name="Obokata J."/>
            <person name="Shigenobu S."/>
        </authorList>
    </citation>
    <scope>NUCLEOTIDE SEQUENCE [LARGE SCALE GENOMIC DNA]</scope>
</reference>
<proteinExistence type="predicted"/>
<comment type="caution">
    <text evidence="2">The sequence shown here is derived from an EMBL/GenBank/DDBJ whole genome shotgun (WGS) entry which is preliminary data.</text>
</comment>
<sequence length="373" mass="42325">MKKIDQIAGLVALIVLCFNTVRSTEINFSVDNWKEFVVYHCGLVCQNGTRVRLYAEQDCEMPTCFQCNCHPTCSKLDTCCPEGVVHPNGSVTLAEKEPEEPNMMPPFSKQIQCGAIFDSRERDVFVRVASCPPLVRTSNTSQDVALETRKMCEGIVDDDLPLGFLGPYVDVQTGLVFRNKFCALCNGYSLSTASTLSELKTLTGAYERRVVTPWSIRVNCSNYQQLYTLKSQNQLLDKASTGRLRWECVVLYDEALSNRQPSRCFMNRYTPEDYENLNCEATLMTLCRNVSDPYLNMNGVKNMFCHVCEGKRFYRVVRKNTVCFTYSGIDMNHFLHPPISLLLGVSAQNSLRNIEKLNECTATTRWVDDRVSI</sequence>
<evidence type="ECO:0000256" key="1">
    <source>
        <dbReference type="SAM" id="SignalP"/>
    </source>
</evidence>
<dbReference type="Proteomes" id="UP000762676">
    <property type="component" value="Unassembled WGS sequence"/>
</dbReference>
<dbReference type="AlphaFoldDB" id="A0AAV4EAG2"/>
<keyword evidence="1" id="KW-0732">Signal</keyword>
<dbReference type="EMBL" id="BMAT01000024">
    <property type="protein sequence ID" value="GFR57661.1"/>
    <property type="molecule type" value="Genomic_DNA"/>
</dbReference>
<evidence type="ECO:0008006" key="4">
    <source>
        <dbReference type="Google" id="ProtNLM"/>
    </source>
</evidence>
<accession>A0AAV4EAG2</accession>
<name>A0AAV4EAG2_9GAST</name>
<organism evidence="2 3">
    <name type="scientific">Elysia marginata</name>
    <dbReference type="NCBI Taxonomy" id="1093978"/>
    <lineage>
        <taxon>Eukaryota</taxon>
        <taxon>Metazoa</taxon>
        <taxon>Spiralia</taxon>
        <taxon>Lophotrochozoa</taxon>
        <taxon>Mollusca</taxon>
        <taxon>Gastropoda</taxon>
        <taxon>Heterobranchia</taxon>
        <taxon>Euthyneura</taxon>
        <taxon>Panpulmonata</taxon>
        <taxon>Sacoglossa</taxon>
        <taxon>Placobranchoidea</taxon>
        <taxon>Plakobranchidae</taxon>
        <taxon>Elysia</taxon>
    </lineage>
</organism>
<evidence type="ECO:0000313" key="2">
    <source>
        <dbReference type="EMBL" id="GFR57661.1"/>
    </source>
</evidence>
<keyword evidence="3" id="KW-1185">Reference proteome</keyword>
<protein>
    <recommendedName>
        <fullName evidence="4">SMB domain-containing protein</fullName>
    </recommendedName>
</protein>